<dbReference type="Gene3D" id="1.20.120.220">
    <property type="entry name" value="ATP synthase, F0 complex, subunit A"/>
    <property type="match status" value="1"/>
</dbReference>
<dbReference type="PANTHER" id="PTHR42823">
    <property type="entry name" value="ATP SYNTHASE SUBUNIT A, CHLOROPLASTIC"/>
    <property type="match status" value="1"/>
</dbReference>
<evidence type="ECO:0000256" key="13">
    <source>
        <dbReference type="HAMAP-Rule" id="MF_01393"/>
    </source>
</evidence>
<feature type="transmembrane region" description="Helical" evidence="13">
    <location>
        <begin position="205"/>
        <end position="224"/>
    </location>
</feature>
<dbReference type="PANTHER" id="PTHR42823:SF3">
    <property type="entry name" value="ATP SYNTHASE SUBUNIT A, CHLOROPLASTIC"/>
    <property type="match status" value="1"/>
</dbReference>
<evidence type="ECO:0000256" key="5">
    <source>
        <dbReference type="ARBA" id="ARBA00022519"/>
    </source>
</evidence>
<protein>
    <recommendedName>
        <fullName evidence="13 14">ATP synthase subunit a</fullName>
    </recommendedName>
    <alternativeName>
        <fullName evidence="13">ATP synthase F0 sector subunit a</fullName>
    </alternativeName>
    <alternativeName>
        <fullName evidence="13">F-ATPase subunit 6</fullName>
    </alternativeName>
</protein>
<evidence type="ECO:0000256" key="10">
    <source>
        <dbReference type="ARBA" id="ARBA00023065"/>
    </source>
</evidence>
<accession>A0A6L5WMN1</accession>
<reference evidence="15 16" key="1">
    <citation type="submission" date="2019-09" db="EMBL/GenBank/DDBJ databases">
        <authorList>
            <person name="Silva M."/>
            <person name="Pereira G."/>
            <person name="Lopes-Da-Costa L."/>
            <person name="Silva E."/>
        </authorList>
    </citation>
    <scope>NUCLEOTIDE SEQUENCE [LARGE SCALE GENOMIC DNA]</scope>
    <source>
        <strain evidence="15 16">FMV-PI01</strain>
    </source>
</reference>
<keyword evidence="5" id="KW-0997">Cell inner membrane</keyword>
<dbReference type="Proteomes" id="UP000476338">
    <property type="component" value="Unassembled WGS sequence"/>
</dbReference>
<keyword evidence="9 13" id="KW-1133">Transmembrane helix</keyword>
<feature type="transmembrane region" description="Helical" evidence="13">
    <location>
        <begin position="145"/>
        <end position="167"/>
    </location>
</feature>
<comment type="similarity">
    <text evidence="2 13 14">Belongs to the ATPase A chain family.</text>
</comment>
<evidence type="ECO:0000313" key="15">
    <source>
        <dbReference type="EMBL" id="MSN97093.1"/>
    </source>
</evidence>
<dbReference type="NCBIfam" id="TIGR01131">
    <property type="entry name" value="ATP_synt_6_or_A"/>
    <property type="match status" value="1"/>
</dbReference>
<keyword evidence="4 13" id="KW-1003">Cell membrane</keyword>
<keyword evidence="7 13" id="KW-0812">Transmembrane</keyword>
<evidence type="ECO:0000256" key="6">
    <source>
        <dbReference type="ARBA" id="ARBA00022547"/>
    </source>
</evidence>
<evidence type="ECO:0000256" key="2">
    <source>
        <dbReference type="ARBA" id="ARBA00006810"/>
    </source>
</evidence>
<dbReference type="InterPro" id="IPR045082">
    <property type="entry name" value="ATP_syn_F0_a_bact/chloroplast"/>
</dbReference>
<reference evidence="15 16" key="2">
    <citation type="submission" date="2020-03" db="EMBL/GenBank/DDBJ databases">
        <title>Campylobacter portucalensis sp. nov., a new species of Campylobacter isolated from the reproductive tract of bulls.</title>
        <authorList>
            <person name="Silva M.F."/>
            <person name="Pereira G."/>
            <person name="Carneiro C."/>
            <person name="Hemphill A."/>
            <person name="Mateus L."/>
            <person name="Lopes-Da-Costa L."/>
            <person name="Silva E."/>
        </authorList>
    </citation>
    <scope>NUCLEOTIDE SEQUENCE [LARGE SCALE GENOMIC DNA]</scope>
    <source>
        <strain evidence="15 16">FMV-PI01</strain>
    </source>
</reference>
<proteinExistence type="inferred from homology"/>
<keyword evidence="12 13" id="KW-0066">ATP synthesis</keyword>
<keyword evidence="6 13" id="KW-0138">CF(0)</keyword>
<evidence type="ECO:0000256" key="14">
    <source>
        <dbReference type="RuleBase" id="RU000483"/>
    </source>
</evidence>
<dbReference type="PROSITE" id="PS00449">
    <property type="entry name" value="ATPASE_A"/>
    <property type="match status" value="1"/>
</dbReference>
<dbReference type="FunFam" id="1.20.120.220:FF:000006">
    <property type="entry name" value="ATP synthase subunit a"/>
    <property type="match status" value="1"/>
</dbReference>
<evidence type="ECO:0000256" key="4">
    <source>
        <dbReference type="ARBA" id="ARBA00022475"/>
    </source>
</evidence>
<feature type="transmembrane region" description="Helical" evidence="13">
    <location>
        <begin position="78"/>
        <end position="100"/>
    </location>
</feature>
<dbReference type="Pfam" id="PF00119">
    <property type="entry name" value="ATP-synt_A"/>
    <property type="match status" value="1"/>
</dbReference>
<keyword evidence="16" id="KW-1185">Reference proteome</keyword>
<dbReference type="CDD" id="cd00310">
    <property type="entry name" value="ATP-synt_Fo_a_6"/>
    <property type="match status" value="1"/>
</dbReference>
<keyword evidence="3 13" id="KW-0813">Transport</keyword>
<dbReference type="GO" id="GO:0045259">
    <property type="term" value="C:proton-transporting ATP synthase complex"/>
    <property type="evidence" value="ECO:0007669"/>
    <property type="project" value="UniProtKB-KW"/>
</dbReference>
<evidence type="ECO:0000256" key="11">
    <source>
        <dbReference type="ARBA" id="ARBA00023136"/>
    </source>
</evidence>
<dbReference type="PRINTS" id="PR00123">
    <property type="entry name" value="ATPASEA"/>
</dbReference>
<dbReference type="GO" id="GO:0042777">
    <property type="term" value="P:proton motive force-driven plasma membrane ATP synthesis"/>
    <property type="evidence" value="ECO:0007669"/>
    <property type="project" value="TreeGrafter"/>
</dbReference>
<dbReference type="InterPro" id="IPR000568">
    <property type="entry name" value="ATP_synth_F0_asu"/>
</dbReference>
<dbReference type="EMBL" id="VWSJ01000039">
    <property type="protein sequence ID" value="MSN97093.1"/>
    <property type="molecule type" value="Genomic_DNA"/>
</dbReference>
<feature type="transmembrane region" description="Helical" evidence="13">
    <location>
        <begin position="106"/>
        <end position="124"/>
    </location>
</feature>
<evidence type="ECO:0000256" key="9">
    <source>
        <dbReference type="ARBA" id="ARBA00022989"/>
    </source>
</evidence>
<name>A0A6L5WMN1_9BACT</name>
<comment type="function">
    <text evidence="13 14">Key component of the proton channel; it plays a direct role in the translocation of protons across the membrane.</text>
</comment>
<dbReference type="AlphaFoldDB" id="A0A6L5WMN1"/>
<evidence type="ECO:0000256" key="7">
    <source>
        <dbReference type="ARBA" id="ARBA00022692"/>
    </source>
</evidence>
<comment type="subcellular location">
    <subcellularLocation>
        <location evidence="13 14">Cell membrane</location>
        <topology evidence="13 14">Multi-pass membrane protein</topology>
    </subcellularLocation>
    <subcellularLocation>
        <location evidence="1">Membrane</location>
        <topology evidence="1">Multi-pass membrane protein</topology>
    </subcellularLocation>
</comment>
<sequence>MLKDIFLFAGSAISYNHTFIYVFHFLLVVAIIVLLAQAATKSMQLVPHGVQNIFEAYLNGVLSIGKDAMGSYDLARKYLPLIATLGLIVFLSNIIGMVPGFESPTANLNLTLALTICVFVYYHYQGIKKNGFLGYMKHFAGPIKVMAPFMFVIEIVSHLSRIVSLSFRLFGNIKGDDLFLLVMLTLAPWFVPMVPYALLTFMAILQTFIFMVLSYVYLAGAVAVDEH</sequence>
<evidence type="ECO:0000256" key="3">
    <source>
        <dbReference type="ARBA" id="ARBA00022448"/>
    </source>
</evidence>
<dbReference type="GO" id="GO:0046933">
    <property type="term" value="F:proton-transporting ATP synthase activity, rotational mechanism"/>
    <property type="evidence" value="ECO:0007669"/>
    <property type="project" value="UniProtKB-UniRule"/>
</dbReference>
<comment type="caution">
    <text evidence="15">The sequence shown here is derived from an EMBL/GenBank/DDBJ whole genome shotgun (WGS) entry which is preliminary data.</text>
</comment>
<evidence type="ECO:0000256" key="12">
    <source>
        <dbReference type="ARBA" id="ARBA00023310"/>
    </source>
</evidence>
<keyword evidence="11 13" id="KW-0472">Membrane</keyword>
<feature type="transmembrane region" description="Helical" evidence="13">
    <location>
        <begin position="20"/>
        <end position="39"/>
    </location>
</feature>
<keyword evidence="8 13" id="KW-0375">Hydrogen ion transport</keyword>
<dbReference type="HAMAP" id="MF_01393">
    <property type="entry name" value="ATP_synth_a_bact"/>
    <property type="match status" value="1"/>
</dbReference>
<organism evidence="15 16">
    <name type="scientific">Campylobacter portucalensis</name>
    <dbReference type="NCBI Taxonomy" id="2608384"/>
    <lineage>
        <taxon>Bacteria</taxon>
        <taxon>Pseudomonadati</taxon>
        <taxon>Campylobacterota</taxon>
        <taxon>Epsilonproteobacteria</taxon>
        <taxon>Campylobacterales</taxon>
        <taxon>Campylobacteraceae</taxon>
        <taxon>Campylobacter</taxon>
    </lineage>
</organism>
<evidence type="ECO:0000313" key="16">
    <source>
        <dbReference type="Proteomes" id="UP000476338"/>
    </source>
</evidence>
<gene>
    <name evidence="13" type="primary">atpB</name>
    <name evidence="15" type="ORF">F1B92_07965</name>
</gene>
<dbReference type="InterPro" id="IPR035908">
    <property type="entry name" value="F0_ATP_A_sf"/>
</dbReference>
<evidence type="ECO:0000256" key="1">
    <source>
        <dbReference type="ARBA" id="ARBA00004141"/>
    </source>
</evidence>
<dbReference type="NCBIfam" id="NF004481">
    <property type="entry name" value="PRK05815.2-3"/>
    <property type="match status" value="1"/>
</dbReference>
<evidence type="ECO:0000256" key="8">
    <source>
        <dbReference type="ARBA" id="ARBA00022781"/>
    </source>
</evidence>
<dbReference type="RefSeq" id="WP_154571343.1">
    <property type="nucleotide sequence ID" value="NZ_VWSJ01000039.1"/>
</dbReference>
<keyword evidence="10 13" id="KW-0406">Ion transport</keyword>
<dbReference type="GO" id="GO:0005886">
    <property type="term" value="C:plasma membrane"/>
    <property type="evidence" value="ECO:0007669"/>
    <property type="project" value="UniProtKB-SubCell"/>
</dbReference>
<dbReference type="InterPro" id="IPR023011">
    <property type="entry name" value="ATP_synth_F0_asu_AS"/>
</dbReference>
<dbReference type="SUPFAM" id="SSF81336">
    <property type="entry name" value="F1F0 ATP synthase subunit A"/>
    <property type="match status" value="1"/>
</dbReference>
<feature type="transmembrane region" description="Helical" evidence="13">
    <location>
        <begin position="179"/>
        <end position="198"/>
    </location>
</feature>